<keyword evidence="5 6" id="KW-0819">tRNA processing</keyword>
<dbReference type="InterPro" id="IPR029028">
    <property type="entry name" value="Alpha/beta_knot_MTases"/>
</dbReference>
<protein>
    <recommendedName>
        <fullName evidence="6">tRNA (cytidine(34)-2'-O)-methyltransferase</fullName>
        <ecNumber evidence="6">2.1.1.207</ecNumber>
    </recommendedName>
    <alternativeName>
        <fullName evidence="6">tRNA (cytidine/uridine-2'-O-)-methyltransferase TrmL</fullName>
    </alternativeName>
</protein>
<dbReference type="InterPro" id="IPR029026">
    <property type="entry name" value="tRNA_m1G_MTases_N"/>
</dbReference>
<evidence type="ECO:0000256" key="3">
    <source>
        <dbReference type="ARBA" id="ARBA00022679"/>
    </source>
</evidence>
<dbReference type="EC" id="2.1.1.207" evidence="6"/>
<evidence type="ECO:0000256" key="5">
    <source>
        <dbReference type="ARBA" id="ARBA00022694"/>
    </source>
</evidence>
<evidence type="ECO:0000256" key="7">
    <source>
        <dbReference type="PIRSR" id="PIRSR029256-1"/>
    </source>
</evidence>
<dbReference type="CDD" id="cd18094">
    <property type="entry name" value="SpoU-like_TrmL"/>
    <property type="match status" value="1"/>
</dbReference>
<evidence type="ECO:0000256" key="6">
    <source>
        <dbReference type="HAMAP-Rule" id="MF_01885"/>
    </source>
</evidence>
<comment type="similarity">
    <text evidence="6">Belongs to the class IV-like SAM-binding methyltransferase superfamily. RNA methyltransferase TrmH family. TrmL subfamily.</text>
</comment>
<proteinExistence type="inferred from homology"/>
<sequence>MFDVILHQPQIPPNTGNVIRLCANTGARLHLVQPLGFTLEDAQLRRAGLDYHEYASVQVHASLDAVLAALARRDGKPPRVYALSSRGDTRFDAPAFAAGDAFVFGSESSGLPAAVLAALPPAQRLRLPMRPHNRSLNLSNAVAVVVYEAWRQCGFAGAA</sequence>
<dbReference type="GO" id="GO:0005737">
    <property type="term" value="C:cytoplasm"/>
    <property type="evidence" value="ECO:0007669"/>
    <property type="project" value="UniProtKB-SubCell"/>
</dbReference>
<dbReference type="OrthoDB" id="9789043at2"/>
<evidence type="ECO:0000256" key="1">
    <source>
        <dbReference type="ARBA" id="ARBA00022490"/>
    </source>
</evidence>
<dbReference type="PIRSF" id="PIRSF029256">
    <property type="entry name" value="SpoU_TrmH_prd"/>
    <property type="match status" value="1"/>
</dbReference>
<feature type="domain" description="tRNA/rRNA methyltransferase SpoU type" evidence="8">
    <location>
        <begin position="3"/>
        <end position="147"/>
    </location>
</feature>
<name>A0A372DQ36_9GAMM</name>
<evidence type="ECO:0000256" key="2">
    <source>
        <dbReference type="ARBA" id="ARBA00022603"/>
    </source>
</evidence>
<comment type="catalytic activity">
    <reaction evidence="6">
        <text>cytidine(34) in tRNA + S-adenosyl-L-methionine = 2'-O-methylcytidine(34) in tRNA + S-adenosyl-L-homocysteine + H(+)</text>
        <dbReference type="Rhea" id="RHEA:43084"/>
        <dbReference type="Rhea" id="RHEA-COMP:10331"/>
        <dbReference type="Rhea" id="RHEA-COMP:10332"/>
        <dbReference type="ChEBI" id="CHEBI:15378"/>
        <dbReference type="ChEBI" id="CHEBI:57856"/>
        <dbReference type="ChEBI" id="CHEBI:59789"/>
        <dbReference type="ChEBI" id="CHEBI:74495"/>
        <dbReference type="ChEBI" id="CHEBI:82748"/>
        <dbReference type="EC" id="2.1.1.207"/>
    </reaction>
</comment>
<feature type="binding site" evidence="6 7">
    <location>
        <position position="105"/>
    </location>
    <ligand>
        <name>S-adenosyl-L-methionine</name>
        <dbReference type="ChEBI" id="CHEBI:59789"/>
    </ligand>
</feature>
<comment type="subcellular location">
    <subcellularLocation>
        <location evidence="6">Cytoplasm</location>
    </subcellularLocation>
</comment>
<keyword evidence="3 6" id="KW-0808">Transferase</keyword>
<dbReference type="PANTHER" id="PTHR42971">
    <property type="entry name" value="TRNA (CYTIDINE(34)-2'-O)-METHYLTRANSFERASE"/>
    <property type="match status" value="1"/>
</dbReference>
<keyword evidence="10" id="KW-1185">Reference proteome</keyword>
<dbReference type="EMBL" id="QVPD01000003">
    <property type="protein sequence ID" value="RFP61634.1"/>
    <property type="molecule type" value="Genomic_DNA"/>
</dbReference>
<dbReference type="GO" id="GO:0002131">
    <property type="term" value="P:wobble position cytosine ribose methylation"/>
    <property type="evidence" value="ECO:0007669"/>
    <property type="project" value="TreeGrafter"/>
</dbReference>
<dbReference type="AlphaFoldDB" id="A0A372DQ36"/>
<dbReference type="InterPro" id="IPR016914">
    <property type="entry name" value="TrmL"/>
</dbReference>
<dbReference type="Proteomes" id="UP000262917">
    <property type="component" value="Unassembled WGS sequence"/>
</dbReference>
<dbReference type="RefSeq" id="WP_117202065.1">
    <property type="nucleotide sequence ID" value="NZ_JBHTBK010000012.1"/>
</dbReference>
<comment type="caution">
    <text evidence="9">The sequence shown here is derived from an EMBL/GenBank/DDBJ whole genome shotgun (WGS) entry which is preliminary data.</text>
</comment>
<dbReference type="InterPro" id="IPR001537">
    <property type="entry name" value="SpoU_MeTrfase"/>
</dbReference>
<comment type="subunit">
    <text evidence="6">Homodimer.</text>
</comment>
<keyword evidence="2 6" id="KW-0489">Methyltransferase</keyword>
<evidence type="ECO:0000256" key="4">
    <source>
        <dbReference type="ARBA" id="ARBA00022691"/>
    </source>
</evidence>
<feature type="binding site" evidence="6 7">
    <location>
        <position position="83"/>
    </location>
    <ligand>
        <name>S-adenosyl-L-methionine</name>
        <dbReference type="ChEBI" id="CHEBI:59789"/>
    </ligand>
</feature>
<keyword evidence="1 6" id="KW-0963">Cytoplasm</keyword>
<dbReference type="FunFam" id="3.40.1280.10:FF:000002">
    <property type="entry name" value="Peptidylprolyl isomerase"/>
    <property type="match status" value="1"/>
</dbReference>
<dbReference type="GO" id="GO:0141098">
    <property type="term" value="F:tRNA (cytidine(34)-2'-O)-methyltransferase activity"/>
    <property type="evidence" value="ECO:0007669"/>
    <property type="project" value="RHEA"/>
</dbReference>
<dbReference type="GO" id="GO:0141102">
    <property type="term" value="F:tRNA (5-carboxymethylaminomethyluridine(34)-2'-O)-methyltransferase activity"/>
    <property type="evidence" value="ECO:0007669"/>
    <property type="project" value="RHEA"/>
</dbReference>
<accession>A0A372DQ36</accession>
<dbReference type="SUPFAM" id="SSF75217">
    <property type="entry name" value="alpha/beta knot"/>
    <property type="match status" value="1"/>
</dbReference>
<dbReference type="GO" id="GO:0042802">
    <property type="term" value="F:identical protein binding"/>
    <property type="evidence" value="ECO:0007669"/>
    <property type="project" value="UniProtKB-ARBA"/>
</dbReference>
<gene>
    <name evidence="6" type="primary">trmL</name>
    <name evidence="9" type="ORF">D0Y53_04075</name>
</gene>
<evidence type="ECO:0000313" key="10">
    <source>
        <dbReference type="Proteomes" id="UP000262917"/>
    </source>
</evidence>
<dbReference type="GO" id="GO:0002132">
    <property type="term" value="P:wobble position uridine ribose methylation"/>
    <property type="evidence" value="ECO:0007669"/>
    <property type="project" value="TreeGrafter"/>
</dbReference>
<evidence type="ECO:0000259" key="8">
    <source>
        <dbReference type="Pfam" id="PF00588"/>
    </source>
</evidence>
<dbReference type="Gene3D" id="3.40.1280.10">
    <property type="match status" value="1"/>
</dbReference>
<dbReference type="GO" id="GO:0003723">
    <property type="term" value="F:RNA binding"/>
    <property type="evidence" value="ECO:0007669"/>
    <property type="project" value="InterPro"/>
</dbReference>
<dbReference type="PANTHER" id="PTHR42971:SF1">
    <property type="entry name" value="TRNA (CYTIDINE(34)-2'-O)-METHYLTRANSFERASE"/>
    <property type="match status" value="1"/>
</dbReference>
<evidence type="ECO:0000313" key="9">
    <source>
        <dbReference type="EMBL" id="RFP61634.1"/>
    </source>
</evidence>
<reference evidence="9 10" key="1">
    <citation type="submission" date="2018-08" db="EMBL/GenBank/DDBJ databases">
        <title>Lysobacter weifangensis sp. nov., a new member of the family 'Xanthomonadaceae', isolated from soil in a farmland.</title>
        <authorList>
            <person name="Zhao H."/>
        </authorList>
    </citation>
    <scope>NUCLEOTIDE SEQUENCE [LARGE SCALE GENOMIC DNA]</scope>
    <source>
        <strain evidence="9 10">WF-2</strain>
    </source>
</reference>
<comment type="catalytic activity">
    <reaction evidence="6">
        <text>5-carboxymethylaminomethyluridine(34) in tRNA(Leu) + S-adenosyl-L-methionine = 5-carboxymethylaminomethyl-2'-O-methyluridine(34) in tRNA(Leu) + S-adenosyl-L-homocysteine + H(+)</text>
        <dbReference type="Rhea" id="RHEA:43088"/>
        <dbReference type="Rhea" id="RHEA-COMP:10333"/>
        <dbReference type="Rhea" id="RHEA-COMP:10334"/>
        <dbReference type="ChEBI" id="CHEBI:15378"/>
        <dbReference type="ChEBI" id="CHEBI:57856"/>
        <dbReference type="ChEBI" id="CHEBI:59789"/>
        <dbReference type="ChEBI" id="CHEBI:74508"/>
        <dbReference type="ChEBI" id="CHEBI:74511"/>
        <dbReference type="EC" id="2.1.1.207"/>
    </reaction>
</comment>
<organism evidence="9 10">
    <name type="scientific">Cognatiluteimonas weifangensis</name>
    <dbReference type="NCBI Taxonomy" id="2303539"/>
    <lineage>
        <taxon>Bacteria</taxon>
        <taxon>Pseudomonadati</taxon>
        <taxon>Pseudomonadota</taxon>
        <taxon>Gammaproteobacteria</taxon>
        <taxon>Lysobacterales</taxon>
        <taxon>Lysobacteraceae</taxon>
        <taxon>Cognatiluteimonas</taxon>
    </lineage>
</organism>
<keyword evidence="4 6" id="KW-0949">S-adenosyl-L-methionine</keyword>
<dbReference type="HAMAP" id="MF_01885">
    <property type="entry name" value="tRNA_methyltr_TrmL"/>
    <property type="match status" value="1"/>
</dbReference>
<comment type="function">
    <text evidence="6">Methylates the ribose at the nucleotide 34 wobble position in the two leucyl isoacceptors tRNA(Leu)(CmAA) and tRNA(Leu)(cmnm5UmAA). Catalyzes the methyl transfer from S-adenosyl-L-methionine to the 2'-OH of the wobble nucleotide.</text>
</comment>
<feature type="binding site" evidence="6 7">
    <location>
        <position position="135"/>
    </location>
    <ligand>
        <name>S-adenosyl-L-methionine</name>
        <dbReference type="ChEBI" id="CHEBI:59789"/>
    </ligand>
</feature>
<feature type="binding site" evidence="6 7">
    <location>
        <position position="127"/>
    </location>
    <ligand>
        <name>S-adenosyl-L-methionine</name>
        <dbReference type="ChEBI" id="CHEBI:59789"/>
    </ligand>
</feature>
<dbReference type="Pfam" id="PF00588">
    <property type="entry name" value="SpoU_methylase"/>
    <property type="match status" value="1"/>
</dbReference>